<dbReference type="RefSeq" id="WP_167677461.1">
    <property type="nucleotide sequence ID" value="NZ_CP050313.1"/>
</dbReference>
<dbReference type="EMBL" id="CP050313">
    <property type="protein sequence ID" value="QIR14569.1"/>
    <property type="molecule type" value="Genomic_DNA"/>
</dbReference>
<evidence type="ECO:0000313" key="2">
    <source>
        <dbReference type="EMBL" id="QIR14569.1"/>
    </source>
</evidence>
<feature type="transmembrane region" description="Helical" evidence="1">
    <location>
        <begin position="12"/>
        <end position="32"/>
    </location>
</feature>
<evidence type="ECO:0000256" key="1">
    <source>
        <dbReference type="SAM" id="Phobius"/>
    </source>
</evidence>
<keyword evidence="1" id="KW-0472">Membrane</keyword>
<keyword evidence="1" id="KW-1133">Transmembrane helix</keyword>
<gene>
    <name evidence="2" type="ORF">HBH39_08780</name>
</gene>
<dbReference type="Pfam" id="PF05751">
    <property type="entry name" value="FixH"/>
    <property type="match status" value="1"/>
</dbReference>
<reference evidence="2 3" key="1">
    <citation type="submission" date="2020-03" db="EMBL/GenBank/DDBJ databases">
        <title>Complete genome sequence of Shewanella sp.</title>
        <authorList>
            <person name="Kim Y.-S."/>
            <person name="Kim S.-J."/>
            <person name="Jung H.-K."/>
            <person name="Kim K.-H."/>
        </authorList>
    </citation>
    <scope>NUCLEOTIDE SEQUENCE [LARGE SCALE GENOMIC DNA]</scope>
    <source>
        <strain evidence="2 3">PN3F2</strain>
    </source>
</reference>
<proteinExistence type="predicted"/>
<sequence length="159" mass="18499">MSDVQPWYKQFWPWFLILLPLCAVIASINLLFTALDNSDSLVAEEYYKEGKAINMDLRKINYAKQIGMKYLVAIDDNMIEITQHGGPAYSAALNVHFYHRTLEQHDLKLKVTADGSGIYRIPLDESISGPWEIRLESFDGEWRIQQRIDITDNVEYWLN</sequence>
<dbReference type="KEGG" id="saes:HBH39_08780"/>
<accession>A0A6G9QL29</accession>
<dbReference type="AlphaFoldDB" id="A0A6G9QL29"/>
<keyword evidence="3" id="KW-1185">Reference proteome</keyword>
<dbReference type="InterPro" id="IPR008620">
    <property type="entry name" value="FixH"/>
</dbReference>
<organism evidence="2 3">
    <name type="scientific">Shewanella aestuarii</name>
    <dbReference type="NCBI Taxonomy" id="1028752"/>
    <lineage>
        <taxon>Bacteria</taxon>
        <taxon>Pseudomonadati</taxon>
        <taxon>Pseudomonadota</taxon>
        <taxon>Gammaproteobacteria</taxon>
        <taxon>Alteromonadales</taxon>
        <taxon>Shewanellaceae</taxon>
        <taxon>Shewanella</taxon>
    </lineage>
</organism>
<evidence type="ECO:0000313" key="3">
    <source>
        <dbReference type="Proteomes" id="UP000502608"/>
    </source>
</evidence>
<keyword evidence="1" id="KW-0812">Transmembrane</keyword>
<name>A0A6G9QL29_9GAMM</name>
<dbReference type="Proteomes" id="UP000502608">
    <property type="component" value="Chromosome"/>
</dbReference>
<protein>
    <submittedName>
        <fullName evidence="2">FixH family protein</fullName>
    </submittedName>
</protein>